<organism evidence="2 3">
    <name type="scientific">Stephanodiscus triporus</name>
    <dbReference type="NCBI Taxonomy" id="2934178"/>
    <lineage>
        <taxon>Eukaryota</taxon>
        <taxon>Sar</taxon>
        <taxon>Stramenopiles</taxon>
        <taxon>Ochrophyta</taxon>
        <taxon>Bacillariophyta</taxon>
        <taxon>Coscinodiscophyceae</taxon>
        <taxon>Thalassiosirophycidae</taxon>
        <taxon>Stephanodiscales</taxon>
        <taxon>Stephanodiscaceae</taxon>
        <taxon>Stephanodiscus</taxon>
    </lineage>
</organism>
<dbReference type="AlphaFoldDB" id="A0ABD3P210"/>
<evidence type="ECO:0000313" key="3">
    <source>
        <dbReference type="Proteomes" id="UP001530315"/>
    </source>
</evidence>
<reference evidence="2 3" key="1">
    <citation type="submission" date="2024-10" db="EMBL/GenBank/DDBJ databases">
        <title>Updated reference genomes for cyclostephanoid diatoms.</title>
        <authorList>
            <person name="Roberts W.R."/>
            <person name="Alverson A.J."/>
        </authorList>
    </citation>
    <scope>NUCLEOTIDE SEQUENCE [LARGE SCALE GENOMIC DNA]</scope>
    <source>
        <strain evidence="2 3">AJA276-08</strain>
    </source>
</reference>
<gene>
    <name evidence="2" type="ORF">ACHAW5_000940</name>
</gene>
<name>A0ABD3P210_9STRA</name>
<comment type="caution">
    <text evidence="2">The sequence shown here is derived from an EMBL/GenBank/DDBJ whole genome shotgun (WGS) entry which is preliminary data.</text>
</comment>
<feature type="signal peptide" evidence="1">
    <location>
        <begin position="1"/>
        <end position="24"/>
    </location>
</feature>
<feature type="chain" id="PRO_5044885374" evidence="1">
    <location>
        <begin position="25"/>
        <end position="203"/>
    </location>
</feature>
<evidence type="ECO:0000256" key="1">
    <source>
        <dbReference type="SAM" id="SignalP"/>
    </source>
</evidence>
<dbReference type="EMBL" id="JALLAZ020001050">
    <property type="protein sequence ID" value="KAL3781774.1"/>
    <property type="molecule type" value="Genomic_DNA"/>
</dbReference>
<protein>
    <submittedName>
        <fullName evidence="2">Uncharacterized protein</fullName>
    </submittedName>
</protein>
<sequence length="203" mass="22218">MVWVTRRLLGGAWLLAVEWSGANSSKALAHGSRDKKYCLEVHVKACKGNASQAEIDLFCSLLKNRERKKTALKHANNLISEDIVSSQGTVSDGILQKREKSRGEGVVEVLLLTTHLSGTSRGRQIDLLSSFDKSTVSGCNSADLDAAIALLVYCKALPFSFCECPYFQRVIDVARSAPRGYKPPKRGLLAGEMLDLAYTTQLE</sequence>
<keyword evidence="1" id="KW-0732">Signal</keyword>
<keyword evidence="3" id="KW-1185">Reference proteome</keyword>
<dbReference type="Proteomes" id="UP001530315">
    <property type="component" value="Unassembled WGS sequence"/>
</dbReference>
<evidence type="ECO:0000313" key="2">
    <source>
        <dbReference type="EMBL" id="KAL3781774.1"/>
    </source>
</evidence>
<accession>A0ABD3P210</accession>
<proteinExistence type="predicted"/>